<comment type="caution">
    <text evidence="1">The sequence shown here is derived from an EMBL/GenBank/DDBJ whole genome shotgun (WGS) entry which is preliminary data.</text>
</comment>
<protein>
    <submittedName>
        <fullName evidence="1">Uncharacterized protein</fullName>
    </submittedName>
</protein>
<reference evidence="1 2" key="1">
    <citation type="journal article" date="2020" name="J. Appl. Phycol.">
        <title>Morphological changes and genome evolution in Raphidiopsis raciborskii CS-506 after 23 years in culture.</title>
        <authorList>
            <person name="Willis A."/>
            <person name="Bent S.J."/>
            <person name="Jameson I.D."/>
        </authorList>
    </citation>
    <scope>NUCLEOTIDE SEQUENCE [LARGE SCALE GENOMIC DNA]</scope>
    <source>
        <strain evidence="1 2">CS-506_A</strain>
    </source>
</reference>
<evidence type="ECO:0000313" key="1">
    <source>
        <dbReference type="EMBL" id="MBA4466441.1"/>
    </source>
</evidence>
<evidence type="ECO:0000313" key="2">
    <source>
        <dbReference type="Proteomes" id="UP000538075"/>
    </source>
</evidence>
<feature type="non-terminal residue" evidence="1">
    <location>
        <position position="1"/>
    </location>
</feature>
<dbReference type="Proteomes" id="UP000538075">
    <property type="component" value="Unassembled WGS sequence"/>
</dbReference>
<name>A0A838WLA8_9CYAN</name>
<organism evidence="1 2">
    <name type="scientific">Cylindrospermopsis raciborskii CS-506_A</name>
    <dbReference type="NCBI Taxonomy" id="2585140"/>
    <lineage>
        <taxon>Bacteria</taxon>
        <taxon>Bacillati</taxon>
        <taxon>Cyanobacteriota</taxon>
        <taxon>Cyanophyceae</taxon>
        <taxon>Nostocales</taxon>
        <taxon>Aphanizomenonaceae</taxon>
        <taxon>Cylindrospermopsis</taxon>
    </lineage>
</organism>
<dbReference type="AlphaFoldDB" id="A0A838WLA8"/>
<sequence length="52" mass="5930">GFSHYFDGGGGEKQRNFADLRKVGLDTSQSKGLKWREKPASLWEVELMETIE</sequence>
<accession>A0A838WLA8</accession>
<proteinExistence type="predicted"/>
<dbReference type="EMBL" id="VDFG01000886">
    <property type="protein sequence ID" value="MBA4466441.1"/>
    <property type="molecule type" value="Genomic_DNA"/>
</dbReference>
<gene>
    <name evidence="1" type="ORF">FHK98_13335</name>
</gene>